<name>A0A9N8V128_9GLOM</name>
<dbReference type="AlphaFoldDB" id="A0A9N8V128"/>
<keyword evidence="4" id="KW-1185">Reference proteome</keyword>
<dbReference type="Proteomes" id="UP000789831">
    <property type="component" value="Unassembled WGS sequence"/>
</dbReference>
<reference evidence="3" key="1">
    <citation type="submission" date="2021-06" db="EMBL/GenBank/DDBJ databases">
        <authorList>
            <person name="Kallberg Y."/>
            <person name="Tangrot J."/>
            <person name="Rosling A."/>
        </authorList>
    </citation>
    <scope>NUCLEOTIDE SEQUENCE</scope>
    <source>
        <strain evidence="3">MT106</strain>
    </source>
</reference>
<feature type="compositionally biased region" description="Polar residues" evidence="1">
    <location>
        <begin position="182"/>
        <end position="199"/>
    </location>
</feature>
<feature type="compositionally biased region" description="Low complexity" evidence="1">
    <location>
        <begin position="157"/>
        <end position="166"/>
    </location>
</feature>
<feature type="compositionally biased region" description="Low complexity" evidence="1">
    <location>
        <begin position="228"/>
        <end position="237"/>
    </location>
</feature>
<sequence>MADPWDDWETAADAGLDPKPAKKVNEHEKNKQIWQDANAYAQPEIIRTDTTRTEYAPQLRILRRPKEPGSTTITHPSLLSDGADSTPKTLEEREANYNAARQKIFGANQQEKIVSKSEIGVDPESTTKASAGAAKRGDKAEDNKIREKKKLFDPGATDNNNRNDNQTNKDIKNEYTIVGSGRNYNRSPASPPSLTQSPNYVIHRKMLDSSLKNKEGEQPPKILLKRLSPPSSMSSAKSGDDTTHQSPNIVNVSKEEGIL</sequence>
<organism evidence="3 4">
    <name type="scientific">Ambispora gerdemannii</name>
    <dbReference type="NCBI Taxonomy" id="144530"/>
    <lineage>
        <taxon>Eukaryota</taxon>
        <taxon>Fungi</taxon>
        <taxon>Fungi incertae sedis</taxon>
        <taxon>Mucoromycota</taxon>
        <taxon>Glomeromycotina</taxon>
        <taxon>Glomeromycetes</taxon>
        <taxon>Archaeosporales</taxon>
        <taxon>Ambisporaceae</taxon>
        <taxon>Ambispora</taxon>
    </lineage>
</organism>
<proteinExistence type="predicted"/>
<feature type="domain" description="SUZ" evidence="2">
    <location>
        <begin position="41"/>
        <end position="109"/>
    </location>
</feature>
<accession>A0A9N8V128</accession>
<dbReference type="OrthoDB" id="5373615at2759"/>
<dbReference type="InterPro" id="IPR039228">
    <property type="entry name" value="SZRD1"/>
</dbReference>
<evidence type="ECO:0000256" key="1">
    <source>
        <dbReference type="SAM" id="MobiDB-lite"/>
    </source>
</evidence>
<evidence type="ECO:0000313" key="4">
    <source>
        <dbReference type="Proteomes" id="UP000789831"/>
    </source>
</evidence>
<dbReference type="PROSITE" id="PS51673">
    <property type="entry name" value="SUZ"/>
    <property type="match status" value="1"/>
</dbReference>
<feature type="compositionally biased region" description="Basic and acidic residues" evidence="1">
    <location>
        <begin position="205"/>
        <end position="218"/>
    </location>
</feature>
<dbReference type="InterPro" id="IPR024771">
    <property type="entry name" value="SUZ"/>
</dbReference>
<feature type="compositionally biased region" description="Basic and acidic residues" evidence="1">
    <location>
        <begin position="135"/>
        <end position="145"/>
    </location>
</feature>
<dbReference type="Pfam" id="PF12752">
    <property type="entry name" value="SUZ"/>
    <property type="match status" value="1"/>
</dbReference>
<dbReference type="EMBL" id="CAJVPL010000002">
    <property type="protein sequence ID" value="CAG8433103.1"/>
    <property type="molecule type" value="Genomic_DNA"/>
</dbReference>
<gene>
    <name evidence="3" type="ORF">AGERDE_LOCUS34</name>
</gene>
<feature type="compositionally biased region" description="Basic and acidic residues" evidence="1">
    <location>
        <begin position="19"/>
        <end position="31"/>
    </location>
</feature>
<evidence type="ECO:0000259" key="2">
    <source>
        <dbReference type="PROSITE" id="PS51673"/>
    </source>
</evidence>
<feature type="region of interest" description="Disordered" evidence="1">
    <location>
        <begin position="1"/>
        <end position="259"/>
    </location>
</feature>
<dbReference type="PANTHER" id="PTHR31796:SF2">
    <property type="entry name" value="SUZ DOMAIN-CONTAINING PROTEIN 1"/>
    <property type="match status" value="1"/>
</dbReference>
<dbReference type="PANTHER" id="PTHR31796">
    <property type="entry name" value="SUZ DOMAIN-CONTAINING PROTEIN 1"/>
    <property type="match status" value="1"/>
</dbReference>
<comment type="caution">
    <text evidence="3">The sequence shown here is derived from an EMBL/GenBank/DDBJ whole genome shotgun (WGS) entry which is preliminary data.</text>
</comment>
<evidence type="ECO:0000313" key="3">
    <source>
        <dbReference type="EMBL" id="CAG8433103.1"/>
    </source>
</evidence>
<protein>
    <submittedName>
        <fullName evidence="3">7774_t:CDS:1</fullName>
    </submittedName>
</protein>
<feature type="compositionally biased region" description="Acidic residues" evidence="1">
    <location>
        <begin position="1"/>
        <end position="10"/>
    </location>
</feature>